<evidence type="ECO:0000256" key="7">
    <source>
        <dbReference type="PROSITE-ProRule" id="PRU00176"/>
    </source>
</evidence>
<evidence type="ECO:0000256" key="2">
    <source>
        <dbReference type="ARBA" id="ARBA00004496"/>
    </source>
</evidence>
<reference evidence="9 10" key="1">
    <citation type="journal article" date="2019" name="Sci. Rep.">
        <title>Orb-weaving spider Araneus ventricosus genome elucidates the spidroin gene catalogue.</title>
        <authorList>
            <person name="Kono N."/>
            <person name="Nakamura H."/>
            <person name="Ohtoshi R."/>
            <person name="Moran D.A.P."/>
            <person name="Shinohara A."/>
            <person name="Yoshida Y."/>
            <person name="Fujiwara M."/>
            <person name="Mori M."/>
            <person name="Tomita M."/>
            <person name="Arakawa K."/>
        </authorList>
    </citation>
    <scope>NUCLEOTIDE SEQUENCE [LARGE SCALE GENOMIC DNA]</scope>
</reference>
<protein>
    <submittedName>
        <fullName evidence="9">Polyadenylate-binding protein 1</fullName>
    </submittedName>
</protein>
<dbReference type="SMART" id="SM00360">
    <property type="entry name" value="RRM"/>
    <property type="match status" value="3"/>
</dbReference>
<comment type="caution">
    <text evidence="9">The sequence shown here is derived from an EMBL/GenBank/DDBJ whole genome shotgun (WGS) entry which is preliminary data.</text>
</comment>
<dbReference type="GO" id="GO:0005737">
    <property type="term" value="C:cytoplasm"/>
    <property type="evidence" value="ECO:0007669"/>
    <property type="project" value="UniProtKB-SubCell"/>
</dbReference>
<dbReference type="CDD" id="cd12380">
    <property type="entry name" value="RRM3_I_PABPs"/>
    <property type="match status" value="1"/>
</dbReference>
<evidence type="ECO:0000313" key="9">
    <source>
        <dbReference type="EMBL" id="GBL75751.1"/>
    </source>
</evidence>
<evidence type="ECO:0000313" key="10">
    <source>
        <dbReference type="Proteomes" id="UP000499080"/>
    </source>
</evidence>
<keyword evidence="6" id="KW-0539">Nucleus</keyword>
<dbReference type="SUPFAM" id="SSF54928">
    <property type="entry name" value="RNA-binding domain, RBD"/>
    <property type="match status" value="2"/>
</dbReference>
<dbReference type="AlphaFoldDB" id="A0A4Y2A7E5"/>
<name>A0A4Y2A7E5_ARAVE</name>
<comment type="subcellular location">
    <subcellularLocation>
        <location evidence="2">Cytoplasm</location>
    </subcellularLocation>
    <subcellularLocation>
        <location evidence="1">Nucleus</location>
    </subcellularLocation>
</comment>
<proteinExistence type="predicted"/>
<dbReference type="Gene3D" id="3.30.70.330">
    <property type="match status" value="3"/>
</dbReference>
<dbReference type="InterPro" id="IPR003954">
    <property type="entry name" value="RRM_euk-type"/>
</dbReference>
<dbReference type="SMART" id="SM00361">
    <property type="entry name" value="RRM_1"/>
    <property type="match status" value="3"/>
</dbReference>
<evidence type="ECO:0000256" key="1">
    <source>
        <dbReference type="ARBA" id="ARBA00004123"/>
    </source>
</evidence>
<evidence type="ECO:0000256" key="5">
    <source>
        <dbReference type="ARBA" id="ARBA00022884"/>
    </source>
</evidence>
<accession>A0A4Y2A7E5</accession>
<dbReference type="InterPro" id="IPR012677">
    <property type="entry name" value="Nucleotide-bd_a/b_plait_sf"/>
</dbReference>
<keyword evidence="3" id="KW-0963">Cytoplasm</keyword>
<dbReference type="FunFam" id="3.30.70.330:FF:000651">
    <property type="entry name" value="Poly(A) binding protein cytoplasmic 1 like"/>
    <property type="match status" value="2"/>
</dbReference>
<feature type="domain" description="RRM" evidence="8">
    <location>
        <begin position="175"/>
        <end position="252"/>
    </location>
</feature>
<sequence length="273" mass="31165">MGSLYAGNLHPECTEATLYQKFAPLGSLLNVHICRDDNTGQSLGYGFVNFESKADAEKALSLLNYDLVKGRVIRLMWATRSVKRPNLCANLFIRNIDPNIDEKTLYDIFAIYGMILSLKVETDDFGHSRGYGFVQFENEDEANEAINNLNGKIIRGRAIYVSKFLPRENKYDNFKNVYIKNFELTFKDEDLKELCEKFGTILSSKVMTDENGESRGFGFVCFEDADSAKKAVKELNDTYLNGRKLYVGRAKKKAERRAEVIMNLRRKLQLADP</sequence>
<dbReference type="Proteomes" id="UP000499080">
    <property type="component" value="Unassembled WGS sequence"/>
</dbReference>
<feature type="domain" description="RRM" evidence="8">
    <location>
        <begin position="89"/>
        <end position="166"/>
    </location>
</feature>
<evidence type="ECO:0000256" key="4">
    <source>
        <dbReference type="ARBA" id="ARBA00022737"/>
    </source>
</evidence>
<dbReference type="EMBL" id="BGPR01000008">
    <property type="protein sequence ID" value="GBL75751.1"/>
    <property type="molecule type" value="Genomic_DNA"/>
</dbReference>
<evidence type="ECO:0000259" key="8">
    <source>
        <dbReference type="PROSITE" id="PS50102"/>
    </source>
</evidence>
<dbReference type="InterPro" id="IPR035979">
    <property type="entry name" value="RBD_domain_sf"/>
</dbReference>
<dbReference type="OrthoDB" id="19742at2759"/>
<dbReference type="GO" id="GO:0003723">
    <property type="term" value="F:RNA binding"/>
    <property type="evidence" value="ECO:0007669"/>
    <property type="project" value="UniProtKB-UniRule"/>
</dbReference>
<organism evidence="9 10">
    <name type="scientific">Araneus ventricosus</name>
    <name type="common">Orbweaver spider</name>
    <name type="synonym">Epeira ventricosa</name>
    <dbReference type="NCBI Taxonomy" id="182803"/>
    <lineage>
        <taxon>Eukaryota</taxon>
        <taxon>Metazoa</taxon>
        <taxon>Ecdysozoa</taxon>
        <taxon>Arthropoda</taxon>
        <taxon>Chelicerata</taxon>
        <taxon>Arachnida</taxon>
        <taxon>Araneae</taxon>
        <taxon>Araneomorphae</taxon>
        <taxon>Entelegynae</taxon>
        <taxon>Araneoidea</taxon>
        <taxon>Araneidae</taxon>
        <taxon>Araneus</taxon>
    </lineage>
</organism>
<gene>
    <name evidence="9" type="primary">Pabpc1_2</name>
    <name evidence="9" type="ORF">AVEN_155047_1</name>
</gene>
<keyword evidence="4" id="KW-0677">Repeat</keyword>
<keyword evidence="10" id="KW-1185">Reference proteome</keyword>
<keyword evidence="5 7" id="KW-0694">RNA-binding</keyword>
<dbReference type="InterPro" id="IPR000504">
    <property type="entry name" value="RRM_dom"/>
</dbReference>
<evidence type="ECO:0000256" key="3">
    <source>
        <dbReference type="ARBA" id="ARBA00022490"/>
    </source>
</evidence>
<dbReference type="Pfam" id="PF00076">
    <property type="entry name" value="RRM_1"/>
    <property type="match status" value="3"/>
</dbReference>
<evidence type="ECO:0000256" key="6">
    <source>
        <dbReference type="ARBA" id="ARBA00023242"/>
    </source>
</evidence>
<dbReference type="GO" id="GO:0005634">
    <property type="term" value="C:nucleus"/>
    <property type="evidence" value="ECO:0007669"/>
    <property type="project" value="UniProtKB-SubCell"/>
</dbReference>
<dbReference type="PANTHER" id="PTHR24012">
    <property type="entry name" value="RNA BINDING PROTEIN"/>
    <property type="match status" value="1"/>
</dbReference>
<dbReference type="PROSITE" id="PS50102">
    <property type="entry name" value="RRM"/>
    <property type="match status" value="3"/>
</dbReference>
<feature type="domain" description="RRM" evidence="8">
    <location>
        <begin position="2"/>
        <end position="80"/>
    </location>
</feature>